<dbReference type="Gene3D" id="3.90.550.10">
    <property type="entry name" value="Spore Coat Polysaccharide Biosynthesis Protein SpsA, Chain A"/>
    <property type="match status" value="1"/>
</dbReference>
<proteinExistence type="predicted"/>
<reference evidence="1 2" key="1">
    <citation type="journal article" date="2014" name="PLoS ONE">
        <title>Physiological and genomic features of a novel sulfur-oxidizing gammaproteobacterium belonging to a previously uncultivated symbiotic lineage isolated from a hydrothermal vent.</title>
        <authorList>
            <person name="Nunoura T."/>
            <person name="Takaki Y."/>
            <person name="Kazama H."/>
            <person name="Kakuta J."/>
            <person name="Shimamura S."/>
            <person name="Makita H."/>
            <person name="Hirai M."/>
            <person name="Miyazaki M."/>
            <person name="Takai K."/>
        </authorList>
    </citation>
    <scope>NUCLEOTIDE SEQUENCE [LARGE SCALE GENOMIC DNA]</scope>
    <source>
        <strain evidence="1 2">Hiromi1</strain>
    </source>
</reference>
<protein>
    <recommendedName>
        <fullName evidence="3">Glycosyltransferase</fullName>
    </recommendedName>
</protein>
<dbReference type="SUPFAM" id="SSF53448">
    <property type="entry name" value="Nucleotide-diphospho-sugar transferases"/>
    <property type="match status" value="1"/>
</dbReference>
<dbReference type="OrthoDB" id="9815923at2"/>
<evidence type="ECO:0000313" key="1">
    <source>
        <dbReference type="EMBL" id="BAO43682.1"/>
    </source>
</evidence>
<sequence>MKIFGLLLVKNEDDIVEEVIADALKWADKIFVVDNCSNDNTWDIIKKLASDRVVVWGRIYTNFQEGLRSIVWESIRHEANEGDWWCFMDADEFYYDNPRQFLSDIPDRYGVVATNTIEFVPLQSQERLFESISGFDKEIFERYMPLNWSESRFFKSTNKLKYNGLTSRLPFATRAMYIDRIKVFHYPLRSAKQIQKRLDTRRNAVENGFNGWGHAVQDKWQEKLYRDDDTKLKSLKDDGLQWGSCAVNFNINSMNFIIRRWVKSIMYYFRLL</sequence>
<dbReference type="AlphaFoldDB" id="A0A7U6GHG1"/>
<gene>
    <name evidence="1" type="ORF">TBH_C0744</name>
</gene>
<keyword evidence="2" id="KW-1185">Reference proteome</keyword>
<dbReference type="KEGG" id="tbn:TBH_C0744"/>
<evidence type="ECO:0000313" key="2">
    <source>
        <dbReference type="Proteomes" id="UP000031631"/>
    </source>
</evidence>
<organism evidence="1 2">
    <name type="scientific">Thiolapillus brandeum</name>
    <dbReference type="NCBI Taxonomy" id="1076588"/>
    <lineage>
        <taxon>Bacteria</taxon>
        <taxon>Pseudomonadati</taxon>
        <taxon>Pseudomonadota</taxon>
        <taxon>Gammaproteobacteria</taxon>
        <taxon>Chromatiales</taxon>
        <taxon>Sedimenticolaceae</taxon>
        <taxon>Thiolapillus</taxon>
    </lineage>
</organism>
<accession>A0A7U6GHG1</accession>
<evidence type="ECO:0008006" key="3">
    <source>
        <dbReference type="Google" id="ProtNLM"/>
    </source>
</evidence>
<dbReference type="Proteomes" id="UP000031631">
    <property type="component" value="Chromosome"/>
</dbReference>
<dbReference type="InterPro" id="IPR029044">
    <property type="entry name" value="Nucleotide-diphossugar_trans"/>
</dbReference>
<dbReference type="Pfam" id="PF13704">
    <property type="entry name" value="Glyco_tranf_2_4"/>
    <property type="match status" value="1"/>
</dbReference>
<dbReference type="RefSeq" id="WP_082030562.1">
    <property type="nucleotide sequence ID" value="NZ_AP012273.1"/>
</dbReference>
<name>A0A7U6GHG1_9GAMM</name>
<dbReference type="EMBL" id="AP012273">
    <property type="protein sequence ID" value="BAO43682.1"/>
    <property type="molecule type" value="Genomic_DNA"/>
</dbReference>